<dbReference type="OrthoDB" id="9805070at2"/>
<dbReference type="SMART" id="SM00257">
    <property type="entry name" value="LysM"/>
    <property type="match status" value="1"/>
</dbReference>
<protein>
    <submittedName>
        <fullName evidence="2">LysM peptidoglycan-binding domain-containing protein</fullName>
    </submittedName>
</protein>
<reference evidence="2 3" key="1">
    <citation type="submission" date="2018-08" db="EMBL/GenBank/DDBJ databases">
        <title>Pallidiluteibacterium maritimus gen. nov., sp. nov., isolated from coastal sediment.</title>
        <authorList>
            <person name="Zhou L.Y."/>
        </authorList>
    </citation>
    <scope>NUCLEOTIDE SEQUENCE [LARGE SCALE GENOMIC DNA]</scope>
    <source>
        <strain evidence="2 3">XSD2</strain>
    </source>
</reference>
<dbReference type="Gene3D" id="3.10.350.10">
    <property type="entry name" value="LysM domain"/>
    <property type="match status" value="1"/>
</dbReference>
<evidence type="ECO:0000259" key="1">
    <source>
        <dbReference type="PROSITE" id="PS51782"/>
    </source>
</evidence>
<evidence type="ECO:0000313" key="3">
    <source>
        <dbReference type="Proteomes" id="UP000265926"/>
    </source>
</evidence>
<dbReference type="InterPro" id="IPR011055">
    <property type="entry name" value="Dup_hybrid_motif"/>
</dbReference>
<dbReference type="InterPro" id="IPR050570">
    <property type="entry name" value="Cell_wall_metabolism_enzyme"/>
</dbReference>
<dbReference type="SUPFAM" id="SSF54106">
    <property type="entry name" value="LysM domain"/>
    <property type="match status" value="1"/>
</dbReference>
<proteinExistence type="predicted"/>
<dbReference type="InterPro" id="IPR036779">
    <property type="entry name" value="LysM_dom_sf"/>
</dbReference>
<sequence length="261" mass="29317">MRGAFLFLLLLFFIGFQSKAQYVNTDELVIVPGLEAPVSLAEYEVIKSQEKEQYENYLAGFLIPGNGGKVISDYGPRSGRMHYGTDLKMERGDTVYAVNDGNITRSGWGSGFGNIIIIQHANNIETYYAHLSKFLKKEGEWVAKGEAIALAGSTGRARGSHLHFEIHQEGRAFDPELVFDFGGQQIRDEARNFETLVALHQTLKPKGYSNNAAIPEYYKVRSGDSLWVISRKFKTPIKDICRLNNISENSVLQIGQPLRMY</sequence>
<dbReference type="AlphaFoldDB" id="A0A399T5E1"/>
<comment type="caution">
    <text evidence="2">The sequence shown here is derived from an EMBL/GenBank/DDBJ whole genome shotgun (WGS) entry which is preliminary data.</text>
</comment>
<keyword evidence="3" id="KW-1185">Reference proteome</keyword>
<dbReference type="Pfam" id="PF01476">
    <property type="entry name" value="LysM"/>
    <property type="match status" value="1"/>
</dbReference>
<dbReference type="PROSITE" id="PS51782">
    <property type="entry name" value="LYSM"/>
    <property type="match status" value="1"/>
</dbReference>
<dbReference type="SUPFAM" id="SSF51261">
    <property type="entry name" value="Duplicated hybrid motif"/>
    <property type="match status" value="1"/>
</dbReference>
<accession>A0A399T5E1</accession>
<dbReference type="EMBL" id="QWGR01000002">
    <property type="protein sequence ID" value="RIJ50115.1"/>
    <property type="molecule type" value="Genomic_DNA"/>
</dbReference>
<organism evidence="2 3">
    <name type="scientific">Maribellus luteus</name>
    <dbReference type="NCBI Taxonomy" id="2305463"/>
    <lineage>
        <taxon>Bacteria</taxon>
        <taxon>Pseudomonadati</taxon>
        <taxon>Bacteroidota</taxon>
        <taxon>Bacteroidia</taxon>
        <taxon>Marinilabiliales</taxon>
        <taxon>Prolixibacteraceae</taxon>
        <taxon>Maribellus</taxon>
    </lineage>
</organism>
<dbReference type="Gene3D" id="2.70.70.10">
    <property type="entry name" value="Glucose Permease (Domain IIA)"/>
    <property type="match status" value="1"/>
</dbReference>
<dbReference type="PANTHER" id="PTHR21666:SF270">
    <property type="entry name" value="MUREIN HYDROLASE ACTIVATOR ENVC"/>
    <property type="match status" value="1"/>
</dbReference>
<dbReference type="CDD" id="cd12797">
    <property type="entry name" value="M23_peptidase"/>
    <property type="match status" value="1"/>
</dbReference>
<dbReference type="Pfam" id="PF01551">
    <property type="entry name" value="Peptidase_M23"/>
    <property type="match status" value="1"/>
</dbReference>
<dbReference type="InterPro" id="IPR018392">
    <property type="entry name" value="LysM"/>
</dbReference>
<dbReference type="RefSeq" id="WP_119436802.1">
    <property type="nucleotide sequence ID" value="NZ_QWGR01000002.1"/>
</dbReference>
<dbReference type="InterPro" id="IPR016047">
    <property type="entry name" value="M23ase_b-sheet_dom"/>
</dbReference>
<feature type="domain" description="LysM" evidence="1">
    <location>
        <begin position="216"/>
        <end position="260"/>
    </location>
</feature>
<dbReference type="GO" id="GO:0004222">
    <property type="term" value="F:metalloendopeptidase activity"/>
    <property type="evidence" value="ECO:0007669"/>
    <property type="project" value="TreeGrafter"/>
</dbReference>
<dbReference type="PANTHER" id="PTHR21666">
    <property type="entry name" value="PEPTIDASE-RELATED"/>
    <property type="match status" value="1"/>
</dbReference>
<name>A0A399T5E1_9BACT</name>
<dbReference type="Proteomes" id="UP000265926">
    <property type="component" value="Unassembled WGS sequence"/>
</dbReference>
<dbReference type="CDD" id="cd00118">
    <property type="entry name" value="LysM"/>
    <property type="match status" value="1"/>
</dbReference>
<evidence type="ECO:0000313" key="2">
    <source>
        <dbReference type="EMBL" id="RIJ50115.1"/>
    </source>
</evidence>
<gene>
    <name evidence="2" type="ORF">D1614_05050</name>
</gene>